<dbReference type="InterPro" id="IPR036388">
    <property type="entry name" value="WH-like_DNA-bd_sf"/>
</dbReference>
<dbReference type="Pfam" id="PF00480">
    <property type="entry name" value="ROK"/>
    <property type="match status" value="1"/>
</dbReference>
<evidence type="ECO:0000313" key="3">
    <source>
        <dbReference type="Proteomes" id="UP001589667"/>
    </source>
</evidence>
<dbReference type="PANTHER" id="PTHR18964:SF149">
    <property type="entry name" value="BIFUNCTIONAL UDP-N-ACETYLGLUCOSAMINE 2-EPIMERASE_N-ACETYLMANNOSAMINE KINASE"/>
    <property type="match status" value="1"/>
</dbReference>
<sequence length="400" mass="42029">MGDFNRSVIFDAIRREPEGRSRVELVEITGLSTQTVSNIARRLLDDELIVEAGKTSAAGLGKPRTILRLNPAGLYAAGVHIDPAVMTYVLLDLTGRVVAHARDRTPEASNPEQVMAHIRDHVERLVADSGIAREKLVGLGLAAPGPIDQERGTIVDPPNLRGWHSVPLRDALEDATGLPVLVDKDVTAAAVAETWVGGASGTGSFVFLYLGTGIGAGLALGDELMRGVSGNAGEIGHIVADPDGPPCACGQRGCIAVTITPQAMVEEAERLGVLRADAPFESPPEIDAQFARLCTAAEAGDTVAGGILDRAADRTARAVAVITNLLDVDRVVFGGPFWARLEARYLERVPPRLAEYSATIALRELEVVGTGVGEDVAAIGAASLVLERTFAPTANRLLLG</sequence>
<organism evidence="2 3">
    <name type="scientific">Agromyces lapidis</name>
    <dbReference type="NCBI Taxonomy" id="279574"/>
    <lineage>
        <taxon>Bacteria</taxon>
        <taxon>Bacillati</taxon>
        <taxon>Actinomycetota</taxon>
        <taxon>Actinomycetes</taxon>
        <taxon>Micrococcales</taxon>
        <taxon>Microbacteriaceae</taxon>
        <taxon>Agromyces</taxon>
    </lineage>
</organism>
<dbReference type="SUPFAM" id="SSF53067">
    <property type="entry name" value="Actin-like ATPase domain"/>
    <property type="match status" value="1"/>
</dbReference>
<dbReference type="PANTHER" id="PTHR18964">
    <property type="entry name" value="ROK (REPRESSOR, ORF, KINASE) FAMILY"/>
    <property type="match status" value="1"/>
</dbReference>
<protein>
    <submittedName>
        <fullName evidence="2">ROK family protein</fullName>
    </submittedName>
</protein>
<name>A0ABV5SLW8_9MICO</name>
<dbReference type="Gene3D" id="1.10.10.10">
    <property type="entry name" value="Winged helix-like DNA-binding domain superfamily/Winged helix DNA-binding domain"/>
    <property type="match status" value="1"/>
</dbReference>
<dbReference type="InterPro" id="IPR049874">
    <property type="entry name" value="ROK_cs"/>
</dbReference>
<evidence type="ECO:0000313" key="2">
    <source>
        <dbReference type="EMBL" id="MFB9641330.1"/>
    </source>
</evidence>
<proteinExistence type="inferred from homology"/>
<dbReference type="InterPro" id="IPR000600">
    <property type="entry name" value="ROK"/>
</dbReference>
<dbReference type="InterPro" id="IPR043129">
    <property type="entry name" value="ATPase_NBD"/>
</dbReference>
<dbReference type="EMBL" id="JBHMBL010000001">
    <property type="protein sequence ID" value="MFB9641330.1"/>
    <property type="molecule type" value="Genomic_DNA"/>
</dbReference>
<comment type="caution">
    <text evidence="2">The sequence shown here is derived from an EMBL/GenBank/DDBJ whole genome shotgun (WGS) entry which is preliminary data.</text>
</comment>
<dbReference type="RefSeq" id="WP_157422938.1">
    <property type="nucleotide sequence ID" value="NZ_BAAANI010000006.1"/>
</dbReference>
<accession>A0ABV5SLW8</accession>
<evidence type="ECO:0000256" key="1">
    <source>
        <dbReference type="ARBA" id="ARBA00006479"/>
    </source>
</evidence>
<dbReference type="Proteomes" id="UP001589667">
    <property type="component" value="Unassembled WGS sequence"/>
</dbReference>
<reference evidence="2 3" key="1">
    <citation type="submission" date="2024-09" db="EMBL/GenBank/DDBJ databases">
        <authorList>
            <person name="Sun Q."/>
            <person name="Mori K."/>
        </authorList>
    </citation>
    <scope>NUCLEOTIDE SEQUENCE [LARGE SCALE GENOMIC DNA]</scope>
    <source>
        <strain evidence="2 3">JCM 14321</strain>
    </source>
</reference>
<dbReference type="InterPro" id="IPR036390">
    <property type="entry name" value="WH_DNA-bd_sf"/>
</dbReference>
<dbReference type="Gene3D" id="3.30.420.40">
    <property type="match status" value="2"/>
</dbReference>
<comment type="similarity">
    <text evidence="1">Belongs to the ROK (NagC/XylR) family.</text>
</comment>
<dbReference type="PROSITE" id="PS01125">
    <property type="entry name" value="ROK"/>
    <property type="match status" value="1"/>
</dbReference>
<dbReference type="SUPFAM" id="SSF46785">
    <property type="entry name" value="Winged helix' DNA-binding domain"/>
    <property type="match status" value="1"/>
</dbReference>
<keyword evidence="3" id="KW-1185">Reference proteome</keyword>
<gene>
    <name evidence="2" type="ORF">ACFFQV_03400</name>
</gene>